<proteinExistence type="predicted"/>
<evidence type="ECO:0000313" key="1">
    <source>
        <dbReference type="EMBL" id="SCC63832.1"/>
    </source>
</evidence>
<dbReference type="EMBL" id="FMAR01000025">
    <property type="protein sequence ID" value="SCC63832.1"/>
    <property type="molecule type" value="Genomic_DNA"/>
</dbReference>
<gene>
    <name evidence="1" type="ORF">GA0116948_12511</name>
</gene>
<reference evidence="1 2" key="1">
    <citation type="submission" date="2016-08" db="EMBL/GenBank/DDBJ databases">
        <authorList>
            <person name="Seilhamer J.J."/>
        </authorList>
    </citation>
    <scope>NUCLEOTIDE SEQUENCE [LARGE SCALE GENOMIC DNA]</scope>
    <source>
        <strain evidence="1 2">A37T2</strain>
    </source>
</reference>
<dbReference type="AlphaFoldDB" id="A0A1C4G6Q5"/>
<organism evidence="1 2">
    <name type="scientific">Chitinophaga costaii</name>
    <dbReference type="NCBI Taxonomy" id="1335309"/>
    <lineage>
        <taxon>Bacteria</taxon>
        <taxon>Pseudomonadati</taxon>
        <taxon>Bacteroidota</taxon>
        <taxon>Chitinophagia</taxon>
        <taxon>Chitinophagales</taxon>
        <taxon>Chitinophagaceae</taxon>
        <taxon>Chitinophaga</taxon>
    </lineage>
</organism>
<evidence type="ECO:0000313" key="2">
    <source>
        <dbReference type="Proteomes" id="UP000242818"/>
    </source>
</evidence>
<keyword evidence="2" id="KW-1185">Reference proteome</keyword>
<sequence>MKKVYQNQKSYYDKTNRIKDEYTNIINFGIKAREELYKKYGLKLSELKDFIILEGFNPGWGNFRGILISNKEIYVYKNKETGKWDMELTNIESHDIEKKYIL</sequence>
<protein>
    <submittedName>
        <fullName evidence="1">Uncharacterized protein</fullName>
    </submittedName>
</protein>
<name>A0A1C4G6Q5_9BACT</name>
<dbReference type="Proteomes" id="UP000242818">
    <property type="component" value="Unassembled WGS sequence"/>
</dbReference>
<accession>A0A1C4G6Q5</accession>